<dbReference type="InParanoid" id="A0A1Y2LR88"/>
<evidence type="ECO:0000256" key="1">
    <source>
        <dbReference type="SAM" id="MobiDB-lite"/>
    </source>
</evidence>
<sequence length="282" mass="31620">MFVLPRAQIRVSSVSRSPFKANLTSLSINGECIEVIVGKKNHREEFYLHERLFMSHSGFLKRAHIIRRGEKSTIILPEYDSSTFQLYVVMTYTGFLATKDLPEEWQSLVDVYILAEWLEDKWAKNRVVDAMHSFVREHIPRAVGFTAEGSQTKDHISVASLVSLYAGTPAGSPARKLVVELFADNGTEGWLVRGGDLLPREFLFDVTHRLLQKRPSVIFGNMLDRPSSHYHETSEGETDRDCKSTTKNVEAAGEKPAFTGALFGKAPTPPLFNFSNGAEAKT</sequence>
<feature type="compositionally biased region" description="Basic and acidic residues" evidence="1">
    <location>
        <begin position="226"/>
        <end position="244"/>
    </location>
</feature>
<reference evidence="2 3" key="1">
    <citation type="journal article" date="2017" name="Genome Announc.">
        <title>Genome sequence of the saprophytic ascomycete Epicoccum nigrum ICMP 19927 strain isolated from New Zealand.</title>
        <authorList>
            <person name="Fokin M."/>
            <person name="Fleetwood D."/>
            <person name="Weir B.S."/>
            <person name="Villas-Boas S.G."/>
        </authorList>
    </citation>
    <scope>NUCLEOTIDE SEQUENCE [LARGE SCALE GENOMIC DNA]</scope>
    <source>
        <strain evidence="2 3">ICMP 19927</strain>
    </source>
</reference>
<accession>A0A1Y2LR88</accession>
<gene>
    <name evidence="2" type="ORF">B5807_08535</name>
</gene>
<name>A0A1Y2LR88_EPING</name>
<dbReference type="OMA" id="SSHYHET"/>
<feature type="region of interest" description="Disordered" evidence="1">
    <location>
        <begin position="222"/>
        <end position="244"/>
    </location>
</feature>
<proteinExistence type="predicted"/>
<dbReference type="Gene3D" id="3.30.710.10">
    <property type="entry name" value="Potassium Channel Kv1.1, Chain A"/>
    <property type="match status" value="1"/>
</dbReference>
<evidence type="ECO:0000313" key="3">
    <source>
        <dbReference type="Proteomes" id="UP000193240"/>
    </source>
</evidence>
<protein>
    <recommendedName>
        <fullName evidence="4">BTB domain-containing protein</fullName>
    </recommendedName>
</protein>
<dbReference type="EMBL" id="KZ107851">
    <property type="protein sequence ID" value="OSS46414.1"/>
    <property type="molecule type" value="Genomic_DNA"/>
</dbReference>
<keyword evidence="3" id="KW-1185">Reference proteome</keyword>
<organism evidence="2 3">
    <name type="scientific">Epicoccum nigrum</name>
    <name type="common">Soil fungus</name>
    <name type="synonym">Epicoccum purpurascens</name>
    <dbReference type="NCBI Taxonomy" id="105696"/>
    <lineage>
        <taxon>Eukaryota</taxon>
        <taxon>Fungi</taxon>
        <taxon>Dikarya</taxon>
        <taxon>Ascomycota</taxon>
        <taxon>Pezizomycotina</taxon>
        <taxon>Dothideomycetes</taxon>
        <taxon>Pleosporomycetidae</taxon>
        <taxon>Pleosporales</taxon>
        <taxon>Pleosporineae</taxon>
        <taxon>Didymellaceae</taxon>
        <taxon>Epicoccum</taxon>
    </lineage>
</organism>
<dbReference type="STRING" id="105696.A0A1Y2LR88"/>
<dbReference type="AlphaFoldDB" id="A0A1Y2LR88"/>
<dbReference type="InterPro" id="IPR011333">
    <property type="entry name" value="SKP1/BTB/POZ_sf"/>
</dbReference>
<evidence type="ECO:0000313" key="2">
    <source>
        <dbReference type="EMBL" id="OSS46414.1"/>
    </source>
</evidence>
<dbReference type="SUPFAM" id="SSF54695">
    <property type="entry name" value="POZ domain"/>
    <property type="match status" value="1"/>
</dbReference>
<evidence type="ECO:0008006" key="4">
    <source>
        <dbReference type="Google" id="ProtNLM"/>
    </source>
</evidence>
<dbReference type="Proteomes" id="UP000193240">
    <property type="component" value="Unassembled WGS sequence"/>
</dbReference>